<dbReference type="Pfam" id="PF00561">
    <property type="entry name" value="Abhydrolase_1"/>
    <property type="match status" value="1"/>
</dbReference>
<dbReference type="PANTHER" id="PTHR46331:SF2">
    <property type="entry name" value="VALACYCLOVIR HYDROLASE"/>
    <property type="match status" value="1"/>
</dbReference>
<dbReference type="PANTHER" id="PTHR46331">
    <property type="entry name" value="VALACYCLOVIR HYDROLASE"/>
    <property type="match status" value="1"/>
</dbReference>
<dbReference type="SUPFAM" id="SSF53474">
    <property type="entry name" value="alpha/beta-Hydrolases"/>
    <property type="match status" value="1"/>
</dbReference>
<accession>A0ABW2Z186</accession>
<name>A0ABW2Z186_9SPHI</name>
<sequence length="260" mass="27981">MTTLKTSAHAPINGISLYYEIHGEGEIPVVLIHGGGSTIQTSFGVLLPLLATCHKIVAVELQAHGRTTDRDAPETFMQDADDVAGLLKHLNINKADIVGFSNGGTTTLQLAIRHPQLVNKIVVMAGAYKRDGFINGFFDFMQTATFDSMPQPLKDAYLKVTPNPAGLLNMFNKDKQRMINFTDIADEAISAIKAPALFMVADKDVITIEHTIAMSRLINGAQLIVLPGVHGQFFGELGSPDDGNKAPQATAILIGEFLKG</sequence>
<keyword evidence="2" id="KW-0378">Hydrolase</keyword>
<evidence type="ECO:0000313" key="3">
    <source>
        <dbReference type="Proteomes" id="UP001596958"/>
    </source>
</evidence>
<dbReference type="GO" id="GO:0016787">
    <property type="term" value="F:hydrolase activity"/>
    <property type="evidence" value="ECO:0007669"/>
    <property type="project" value="UniProtKB-KW"/>
</dbReference>
<dbReference type="Gene3D" id="3.40.50.1820">
    <property type="entry name" value="alpha/beta hydrolase"/>
    <property type="match status" value="1"/>
</dbReference>
<keyword evidence="3" id="KW-1185">Reference proteome</keyword>
<comment type="caution">
    <text evidence="2">The sequence shown here is derived from an EMBL/GenBank/DDBJ whole genome shotgun (WGS) entry which is preliminary data.</text>
</comment>
<dbReference type="Proteomes" id="UP001596958">
    <property type="component" value="Unassembled WGS sequence"/>
</dbReference>
<feature type="domain" description="AB hydrolase-1" evidence="1">
    <location>
        <begin position="28"/>
        <end position="147"/>
    </location>
</feature>
<dbReference type="PRINTS" id="PR00111">
    <property type="entry name" value="ABHYDROLASE"/>
</dbReference>
<dbReference type="EMBL" id="JBHTHU010000020">
    <property type="protein sequence ID" value="MFD0751497.1"/>
    <property type="molecule type" value="Genomic_DNA"/>
</dbReference>
<evidence type="ECO:0000259" key="1">
    <source>
        <dbReference type="Pfam" id="PF00561"/>
    </source>
</evidence>
<organism evidence="2 3">
    <name type="scientific">Mucilaginibacter calamicampi</name>
    <dbReference type="NCBI Taxonomy" id="1302352"/>
    <lineage>
        <taxon>Bacteria</taxon>
        <taxon>Pseudomonadati</taxon>
        <taxon>Bacteroidota</taxon>
        <taxon>Sphingobacteriia</taxon>
        <taxon>Sphingobacteriales</taxon>
        <taxon>Sphingobacteriaceae</taxon>
        <taxon>Mucilaginibacter</taxon>
    </lineage>
</organism>
<gene>
    <name evidence="2" type="ORF">ACFQZS_15200</name>
</gene>
<evidence type="ECO:0000313" key="2">
    <source>
        <dbReference type="EMBL" id="MFD0751497.1"/>
    </source>
</evidence>
<dbReference type="InterPro" id="IPR029058">
    <property type="entry name" value="AB_hydrolase_fold"/>
</dbReference>
<dbReference type="InterPro" id="IPR000073">
    <property type="entry name" value="AB_hydrolase_1"/>
</dbReference>
<reference evidence="3" key="1">
    <citation type="journal article" date="2019" name="Int. J. Syst. Evol. Microbiol.">
        <title>The Global Catalogue of Microorganisms (GCM) 10K type strain sequencing project: providing services to taxonomists for standard genome sequencing and annotation.</title>
        <authorList>
            <consortium name="The Broad Institute Genomics Platform"/>
            <consortium name="The Broad Institute Genome Sequencing Center for Infectious Disease"/>
            <person name="Wu L."/>
            <person name="Ma J."/>
        </authorList>
    </citation>
    <scope>NUCLEOTIDE SEQUENCE [LARGE SCALE GENOMIC DNA]</scope>
    <source>
        <strain evidence="3">CCUG 63418</strain>
    </source>
</reference>
<proteinExistence type="predicted"/>
<protein>
    <submittedName>
        <fullName evidence="2">Alpha/beta fold hydrolase</fullName>
    </submittedName>
</protein>
<dbReference type="RefSeq" id="WP_377101749.1">
    <property type="nucleotide sequence ID" value="NZ_JBHTHU010000020.1"/>
</dbReference>